<dbReference type="Proteomes" id="UP000789396">
    <property type="component" value="Unassembled WGS sequence"/>
</dbReference>
<feature type="non-terminal residue" evidence="1">
    <location>
        <position position="60"/>
    </location>
</feature>
<gene>
    <name evidence="1" type="ORF">RFULGI_LOCUS19313</name>
</gene>
<feature type="non-terminal residue" evidence="1">
    <location>
        <position position="1"/>
    </location>
</feature>
<accession>A0A9N9K8W5</accession>
<protein>
    <submittedName>
        <fullName evidence="1">9403_t:CDS:1</fullName>
    </submittedName>
</protein>
<evidence type="ECO:0000313" key="2">
    <source>
        <dbReference type="Proteomes" id="UP000789396"/>
    </source>
</evidence>
<evidence type="ECO:0000313" key="1">
    <source>
        <dbReference type="EMBL" id="CAG8817009.1"/>
    </source>
</evidence>
<name>A0A9N9K8W5_9GLOM</name>
<comment type="caution">
    <text evidence="1">The sequence shown here is derived from an EMBL/GenBank/DDBJ whole genome shotgun (WGS) entry which is preliminary data.</text>
</comment>
<dbReference type="AlphaFoldDB" id="A0A9N9K8W5"/>
<proteinExistence type="predicted"/>
<sequence length="60" mass="7102">SNLHDKSGENVPPSRRRKIENFALEDLFNEREINWNQKEFVKVCQSRSIRLDDDDIANIT</sequence>
<reference evidence="1" key="1">
    <citation type="submission" date="2021-06" db="EMBL/GenBank/DDBJ databases">
        <authorList>
            <person name="Kallberg Y."/>
            <person name="Tangrot J."/>
            <person name="Rosling A."/>
        </authorList>
    </citation>
    <scope>NUCLEOTIDE SEQUENCE</scope>
    <source>
        <strain evidence="1">IN212</strain>
    </source>
</reference>
<dbReference type="EMBL" id="CAJVPZ010093664">
    <property type="protein sequence ID" value="CAG8817009.1"/>
    <property type="molecule type" value="Genomic_DNA"/>
</dbReference>
<keyword evidence="2" id="KW-1185">Reference proteome</keyword>
<dbReference type="OrthoDB" id="2416785at2759"/>
<organism evidence="1 2">
    <name type="scientific">Racocetra fulgida</name>
    <dbReference type="NCBI Taxonomy" id="60492"/>
    <lineage>
        <taxon>Eukaryota</taxon>
        <taxon>Fungi</taxon>
        <taxon>Fungi incertae sedis</taxon>
        <taxon>Mucoromycota</taxon>
        <taxon>Glomeromycotina</taxon>
        <taxon>Glomeromycetes</taxon>
        <taxon>Diversisporales</taxon>
        <taxon>Gigasporaceae</taxon>
        <taxon>Racocetra</taxon>
    </lineage>
</organism>